<protein>
    <recommendedName>
        <fullName evidence="8">SET domain-containing protein</fullName>
    </recommendedName>
</protein>
<comment type="subcellular location">
    <subcellularLocation>
        <location evidence="2">Chromosome</location>
    </subcellularLocation>
    <subcellularLocation>
        <location evidence="1">Nucleus</location>
    </subcellularLocation>
</comment>
<dbReference type="InterPro" id="IPR050777">
    <property type="entry name" value="SET2_Histone-Lys_MeTrsfase"/>
</dbReference>
<dbReference type="Gene3D" id="2.170.270.10">
    <property type="entry name" value="SET domain"/>
    <property type="match status" value="1"/>
</dbReference>
<dbReference type="VEuPathDB" id="FungiDB:H257_09537"/>
<dbReference type="SMART" id="SM00317">
    <property type="entry name" value="SET"/>
    <property type="match status" value="1"/>
</dbReference>
<accession>A0A6A4Z764</accession>
<keyword evidence="7" id="KW-0539">Nucleus</keyword>
<feature type="domain" description="SET" evidence="8">
    <location>
        <begin position="15"/>
        <end position="132"/>
    </location>
</feature>
<dbReference type="Pfam" id="PF00856">
    <property type="entry name" value="SET"/>
    <property type="match status" value="1"/>
</dbReference>
<dbReference type="InterPro" id="IPR046341">
    <property type="entry name" value="SET_dom_sf"/>
</dbReference>
<dbReference type="GO" id="GO:0005694">
    <property type="term" value="C:chromosome"/>
    <property type="evidence" value="ECO:0007669"/>
    <property type="project" value="UniProtKB-SubCell"/>
</dbReference>
<evidence type="ECO:0000256" key="3">
    <source>
        <dbReference type="ARBA" id="ARBA00022454"/>
    </source>
</evidence>
<evidence type="ECO:0000259" key="8">
    <source>
        <dbReference type="PROSITE" id="PS50280"/>
    </source>
</evidence>
<comment type="caution">
    <text evidence="9">The sequence shown here is derived from an EMBL/GenBank/DDBJ whole genome shotgun (WGS) entry which is preliminary data.</text>
</comment>
<gene>
    <name evidence="9" type="ORF">AaE_014175</name>
</gene>
<evidence type="ECO:0000256" key="1">
    <source>
        <dbReference type="ARBA" id="ARBA00004123"/>
    </source>
</evidence>
<keyword evidence="3" id="KW-0158">Chromosome</keyword>
<evidence type="ECO:0000256" key="4">
    <source>
        <dbReference type="ARBA" id="ARBA00022603"/>
    </source>
</evidence>
<keyword evidence="5" id="KW-0808">Transferase</keyword>
<dbReference type="PROSITE" id="PS50280">
    <property type="entry name" value="SET"/>
    <property type="match status" value="1"/>
</dbReference>
<organism evidence="9 10">
    <name type="scientific">Aphanomyces astaci</name>
    <name type="common">Crayfish plague agent</name>
    <dbReference type="NCBI Taxonomy" id="112090"/>
    <lineage>
        <taxon>Eukaryota</taxon>
        <taxon>Sar</taxon>
        <taxon>Stramenopiles</taxon>
        <taxon>Oomycota</taxon>
        <taxon>Saprolegniomycetes</taxon>
        <taxon>Saprolegniales</taxon>
        <taxon>Verrucalvaceae</taxon>
        <taxon>Aphanomyces</taxon>
    </lineage>
</organism>
<dbReference type="PANTHER" id="PTHR22884">
    <property type="entry name" value="SET DOMAIN PROTEINS"/>
    <property type="match status" value="1"/>
</dbReference>
<evidence type="ECO:0000313" key="9">
    <source>
        <dbReference type="EMBL" id="KAF0706322.1"/>
    </source>
</evidence>
<dbReference type="EMBL" id="VJMI01019818">
    <property type="protein sequence ID" value="KAF0706322.1"/>
    <property type="molecule type" value="Genomic_DNA"/>
</dbReference>
<evidence type="ECO:0000256" key="7">
    <source>
        <dbReference type="ARBA" id="ARBA00023242"/>
    </source>
</evidence>
<evidence type="ECO:0000256" key="2">
    <source>
        <dbReference type="ARBA" id="ARBA00004286"/>
    </source>
</evidence>
<sequence length="161" mass="18463">MEFCQNQTIRKKRFPKTTVVQDDLLKHGLRIDVDVRSETKIIEYVGEYMSKMDFLRLKRLKQGTTDWYLARVGSSEDLYIDAGRVGNHSRFINHSCIPNCRFQTWYVDTKPRLMVVANHALERGTILSLDYMDAGWNIPCLCGACDGNYSTAIDLSSASDK</sequence>
<evidence type="ECO:0000313" key="10">
    <source>
        <dbReference type="Proteomes" id="UP000469452"/>
    </source>
</evidence>
<evidence type="ECO:0000256" key="5">
    <source>
        <dbReference type="ARBA" id="ARBA00022679"/>
    </source>
</evidence>
<name>A0A6A4Z764_APHAT</name>
<proteinExistence type="predicted"/>
<dbReference type="Proteomes" id="UP000469452">
    <property type="component" value="Unassembled WGS sequence"/>
</dbReference>
<dbReference type="SUPFAM" id="SSF82199">
    <property type="entry name" value="SET domain"/>
    <property type="match status" value="1"/>
</dbReference>
<dbReference type="GO" id="GO:0008168">
    <property type="term" value="F:methyltransferase activity"/>
    <property type="evidence" value="ECO:0007669"/>
    <property type="project" value="UniProtKB-KW"/>
</dbReference>
<evidence type="ECO:0000256" key="6">
    <source>
        <dbReference type="ARBA" id="ARBA00022691"/>
    </source>
</evidence>
<keyword evidence="4" id="KW-0489">Methyltransferase</keyword>
<keyword evidence="6" id="KW-0949">S-adenosyl-L-methionine</keyword>
<dbReference type="InterPro" id="IPR001214">
    <property type="entry name" value="SET_dom"/>
</dbReference>
<dbReference type="GO" id="GO:0005634">
    <property type="term" value="C:nucleus"/>
    <property type="evidence" value="ECO:0007669"/>
    <property type="project" value="UniProtKB-SubCell"/>
</dbReference>
<reference evidence="9 10" key="1">
    <citation type="submission" date="2019-06" db="EMBL/GenBank/DDBJ databases">
        <title>Genomics analysis of Aphanomyces spp. identifies a new class of oomycete effector associated with host adaptation.</title>
        <authorList>
            <person name="Gaulin E."/>
        </authorList>
    </citation>
    <scope>NUCLEOTIDE SEQUENCE [LARGE SCALE GENOMIC DNA]</scope>
    <source>
        <strain evidence="9 10">E</strain>
    </source>
</reference>
<dbReference type="AlphaFoldDB" id="A0A6A4Z764"/>
<dbReference type="GO" id="GO:0032259">
    <property type="term" value="P:methylation"/>
    <property type="evidence" value="ECO:0007669"/>
    <property type="project" value="UniProtKB-KW"/>
</dbReference>